<dbReference type="PROSITE" id="PS50005">
    <property type="entry name" value="TPR"/>
    <property type="match status" value="2"/>
</dbReference>
<feature type="repeat" description="TPR" evidence="1">
    <location>
        <begin position="110"/>
        <end position="143"/>
    </location>
</feature>
<dbReference type="EMBL" id="JAFKCT010000004">
    <property type="protein sequence ID" value="MBN7811470.1"/>
    <property type="molecule type" value="Genomic_DNA"/>
</dbReference>
<evidence type="ECO:0000313" key="2">
    <source>
        <dbReference type="EMBL" id="MBN7811470.1"/>
    </source>
</evidence>
<gene>
    <name evidence="2" type="ORF">J0A68_10920</name>
</gene>
<sequence length="320" mass="35845">MNRKPLPPQFFLLLLSLILLAGCGGGKAPESQPRAEVVKGLDGRLFPVPALPEKSQARLDSNLQVAKENFEANPSEENYIWLGRRQAYAYHYAAAIETFTEGLSRFSDSYRLLRHRGHRYLTTRNFANATADFEKAAALMPQEPLEIEPDGIPNMLNIPLSSTQFNVWYHLGLAYYLQGDFEKAAKAYEQCMLVSDNDDLICATADWLYMTYQKLGKKAEAQQVLDLISPEGMEIIENESYYLRLQMYQGLIPAEQLLEVSAGTSDVDLALATQGYGVGNWYLAKGDSARAKEIFQQVVGGKNFSAFGFIAAEAELERMR</sequence>
<dbReference type="Proteomes" id="UP000664317">
    <property type="component" value="Unassembled WGS sequence"/>
</dbReference>
<organism evidence="2 3">
    <name type="scientific">Algoriphagus oliviformis</name>
    <dbReference type="NCBI Taxonomy" id="2811231"/>
    <lineage>
        <taxon>Bacteria</taxon>
        <taxon>Pseudomonadati</taxon>
        <taxon>Bacteroidota</taxon>
        <taxon>Cytophagia</taxon>
        <taxon>Cytophagales</taxon>
        <taxon>Cyclobacteriaceae</taxon>
        <taxon>Algoriphagus</taxon>
    </lineage>
</organism>
<comment type="caution">
    <text evidence="2">The sequence shown here is derived from an EMBL/GenBank/DDBJ whole genome shotgun (WGS) entry which is preliminary data.</text>
</comment>
<dbReference type="InterPro" id="IPR019734">
    <property type="entry name" value="TPR_rpt"/>
</dbReference>
<keyword evidence="1" id="KW-0802">TPR repeat</keyword>
<protein>
    <submittedName>
        <fullName evidence="2">Tetratricopeptide repeat protein</fullName>
    </submittedName>
</protein>
<reference evidence="2 3" key="1">
    <citation type="submission" date="2021-03" db="EMBL/GenBank/DDBJ databases">
        <title>novel species isolated from a fishpond in China.</title>
        <authorList>
            <person name="Lu H."/>
            <person name="Cai Z."/>
        </authorList>
    </citation>
    <scope>NUCLEOTIDE SEQUENCE [LARGE SCALE GENOMIC DNA]</scope>
    <source>
        <strain evidence="2 3">H41</strain>
    </source>
</reference>
<dbReference type="Pfam" id="PF00515">
    <property type="entry name" value="TPR_1"/>
    <property type="match status" value="1"/>
</dbReference>
<keyword evidence="3" id="KW-1185">Reference proteome</keyword>
<evidence type="ECO:0000313" key="3">
    <source>
        <dbReference type="Proteomes" id="UP000664317"/>
    </source>
</evidence>
<dbReference type="SUPFAM" id="SSF48452">
    <property type="entry name" value="TPR-like"/>
    <property type="match status" value="1"/>
</dbReference>
<proteinExistence type="predicted"/>
<feature type="repeat" description="TPR" evidence="1">
    <location>
        <begin position="165"/>
        <end position="198"/>
    </location>
</feature>
<dbReference type="Gene3D" id="1.25.40.10">
    <property type="entry name" value="Tetratricopeptide repeat domain"/>
    <property type="match status" value="1"/>
</dbReference>
<dbReference type="RefSeq" id="WP_206578253.1">
    <property type="nucleotide sequence ID" value="NZ_JAFKCT010000004.1"/>
</dbReference>
<dbReference type="SMART" id="SM00028">
    <property type="entry name" value="TPR"/>
    <property type="match status" value="2"/>
</dbReference>
<name>A0ABS3C3N0_9BACT</name>
<dbReference type="InterPro" id="IPR011990">
    <property type="entry name" value="TPR-like_helical_dom_sf"/>
</dbReference>
<accession>A0ABS3C3N0</accession>
<dbReference type="PROSITE" id="PS51257">
    <property type="entry name" value="PROKAR_LIPOPROTEIN"/>
    <property type="match status" value="1"/>
</dbReference>
<evidence type="ECO:0000256" key="1">
    <source>
        <dbReference type="PROSITE-ProRule" id="PRU00339"/>
    </source>
</evidence>